<dbReference type="RefSeq" id="WP_133494946.1">
    <property type="nucleotide sequence ID" value="NZ_BMLU01000003.1"/>
</dbReference>
<comment type="caution">
    <text evidence="2">The sequence shown here is derived from an EMBL/GenBank/DDBJ whole genome shotgun (WGS) entry which is preliminary data.</text>
</comment>
<reference evidence="2 3" key="1">
    <citation type="submission" date="2019-03" db="EMBL/GenBank/DDBJ databases">
        <title>Genomic Encyclopedia of Type Strains, Phase IV (KMG-IV): sequencing the most valuable type-strain genomes for metagenomic binning, comparative biology and taxonomic classification.</title>
        <authorList>
            <person name="Goeker M."/>
        </authorList>
    </citation>
    <scope>NUCLEOTIDE SEQUENCE [LARGE SCALE GENOMIC DNA]</scope>
    <source>
        <strain evidence="2 3">DSM 25059</strain>
    </source>
</reference>
<evidence type="ECO:0000313" key="3">
    <source>
        <dbReference type="Proteomes" id="UP000295493"/>
    </source>
</evidence>
<name>A0A4R6FTN8_9SPHN</name>
<keyword evidence="1" id="KW-1133">Transmembrane helix</keyword>
<organism evidence="2 3">
    <name type="scientific">Stakelama pacifica</name>
    <dbReference type="NCBI Taxonomy" id="517720"/>
    <lineage>
        <taxon>Bacteria</taxon>
        <taxon>Pseudomonadati</taxon>
        <taxon>Pseudomonadota</taxon>
        <taxon>Alphaproteobacteria</taxon>
        <taxon>Sphingomonadales</taxon>
        <taxon>Sphingomonadaceae</taxon>
        <taxon>Stakelama</taxon>
    </lineage>
</organism>
<evidence type="ECO:0000256" key="1">
    <source>
        <dbReference type="SAM" id="Phobius"/>
    </source>
</evidence>
<sequence>MAQTDPEDERRRAARHREFLRAGRSFRIASLIVTIIGGALAIIARDGVVPPWLAIAVIALGAVLMLAGAWSRARFQQKSLSE</sequence>
<gene>
    <name evidence="2" type="ORF">EV664_103205</name>
</gene>
<feature type="transmembrane region" description="Helical" evidence="1">
    <location>
        <begin position="25"/>
        <end position="44"/>
    </location>
</feature>
<protein>
    <submittedName>
        <fullName evidence="2">Uncharacterized protein</fullName>
    </submittedName>
</protein>
<evidence type="ECO:0000313" key="2">
    <source>
        <dbReference type="EMBL" id="TDN84560.1"/>
    </source>
</evidence>
<dbReference type="Proteomes" id="UP000295493">
    <property type="component" value="Unassembled WGS sequence"/>
</dbReference>
<proteinExistence type="predicted"/>
<feature type="transmembrane region" description="Helical" evidence="1">
    <location>
        <begin position="50"/>
        <end position="70"/>
    </location>
</feature>
<accession>A0A4R6FTN8</accession>
<keyword evidence="1" id="KW-0812">Transmembrane</keyword>
<keyword evidence="3" id="KW-1185">Reference proteome</keyword>
<keyword evidence="1" id="KW-0472">Membrane</keyword>
<dbReference type="AlphaFoldDB" id="A0A4R6FTN8"/>
<dbReference type="EMBL" id="SNWD01000003">
    <property type="protein sequence ID" value="TDN84560.1"/>
    <property type="molecule type" value="Genomic_DNA"/>
</dbReference>